<dbReference type="PROSITE" id="PS51257">
    <property type="entry name" value="PROKAR_LIPOPROTEIN"/>
    <property type="match status" value="1"/>
</dbReference>
<feature type="chain" id="PRO_5002149791" description="Lipoprotein" evidence="1">
    <location>
        <begin position="19"/>
        <end position="186"/>
    </location>
</feature>
<protein>
    <recommendedName>
        <fullName evidence="4">Lipoprotein</fullName>
    </recommendedName>
</protein>
<organism evidence="2 3">
    <name type="scientific">Geoalkalibacter ferrihydriticus DSM 17813</name>
    <dbReference type="NCBI Taxonomy" id="1121915"/>
    <lineage>
        <taxon>Bacteria</taxon>
        <taxon>Pseudomonadati</taxon>
        <taxon>Thermodesulfobacteriota</taxon>
        <taxon>Desulfuromonadia</taxon>
        <taxon>Desulfuromonadales</taxon>
        <taxon>Geoalkalibacteraceae</taxon>
        <taxon>Geoalkalibacter</taxon>
    </lineage>
</organism>
<evidence type="ECO:0000256" key="1">
    <source>
        <dbReference type="SAM" id="SignalP"/>
    </source>
</evidence>
<dbReference type="RefSeq" id="WP_040096984.1">
    <property type="nucleotide sequence ID" value="NZ_JWJD01000001.1"/>
</dbReference>
<gene>
    <name evidence="2" type="ORF">GFER_06080</name>
</gene>
<dbReference type="AlphaFoldDB" id="A0A0C2HM54"/>
<keyword evidence="3" id="KW-1185">Reference proteome</keyword>
<reference evidence="2 3" key="1">
    <citation type="submission" date="2014-12" db="EMBL/GenBank/DDBJ databases">
        <title>Genomes of Geoalkalibacter ferrihydriticus and Geoalkalibacter subterraneus, two haloalkaliphilic metal-reducing members of the Geobacteraceae.</title>
        <authorList>
            <person name="Badalamenti J.P."/>
            <person name="Torres C.I."/>
            <person name="Krajmalnik-Brown R."/>
            <person name="Bond D.R."/>
        </authorList>
    </citation>
    <scope>NUCLEOTIDE SEQUENCE [LARGE SCALE GENOMIC DNA]</scope>
    <source>
        <strain evidence="2 3">DSM 17813</strain>
    </source>
</reference>
<comment type="caution">
    <text evidence="2">The sequence shown here is derived from an EMBL/GenBank/DDBJ whole genome shotgun (WGS) entry which is preliminary data.</text>
</comment>
<evidence type="ECO:0000313" key="2">
    <source>
        <dbReference type="EMBL" id="KIH78136.1"/>
    </source>
</evidence>
<sequence length="186" mass="20937">MRSLIQILCFLLALGLVACRKDSHPEEMPVNRTSSFVDEKQKTGQDNFSIQIGKTEEIALLKDRALGLVGKGNYKTAKHVLDDVLELDRDLSLLMLRCMLGERTGENGLYVQRCYQQVAEAYSEIDGEDPLNEINRVGALLFARAPQAQLEAEKLMESLKGTELEDISLILFKDFDREAYLSTILP</sequence>
<feature type="signal peptide" evidence="1">
    <location>
        <begin position="1"/>
        <end position="18"/>
    </location>
</feature>
<name>A0A0C2HM54_9BACT</name>
<evidence type="ECO:0008006" key="4">
    <source>
        <dbReference type="Google" id="ProtNLM"/>
    </source>
</evidence>
<proteinExistence type="predicted"/>
<dbReference type="Proteomes" id="UP000035068">
    <property type="component" value="Unassembled WGS sequence"/>
</dbReference>
<dbReference type="EMBL" id="JWJD01000001">
    <property type="protein sequence ID" value="KIH78136.1"/>
    <property type="molecule type" value="Genomic_DNA"/>
</dbReference>
<evidence type="ECO:0000313" key="3">
    <source>
        <dbReference type="Proteomes" id="UP000035068"/>
    </source>
</evidence>
<keyword evidence="1" id="KW-0732">Signal</keyword>
<accession>A0A0C2HM54</accession>